<name>A0A4P9W0H2_9FUNG</name>
<dbReference type="Proteomes" id="UP000269721">
    <property type="component" value="Unassembled WGS sequence"/>
</dbReference>
<dbReference type="EMBL" id="KZ999695">
    <property type="protein sequence ID" value="RKO84825.1"/>
    <property type="molecule type" value="Genomic_DNA"/>
</dbReference>
<organism evidence="2 3">
    <name type="scientific">Blyttiomyces helicus</name>
    <dbReference type="NCBI Taxonomy" id="388810"/>
    <lineage>
        <taxon>Eukaryota</taxon>
        <taxon>Fungi</taxon>
        <taxon>Fungi incertae sedis</taxon>
        <taxon>Chytridiomycota</taxon>
        <taxon>Chytridiomycota incertae sedis</taxon>
        <taxon>Chytridiomycetes</taxon>
        <taxon>Chytridiomycetes incertae sedis</taxon>
        <taxon>Blyttiomyces</taxon>
    </lineage>
</organism>
<evidence type="ECO:0000313" key="2">
    <source>
        <dbReference type="EMBL" id="RKO84825.1"/>
    </source>
</evidence>
<evidence type="ECO:0000313" key="3">
    <source>
        <dbReference type="Proteomes" id="UP000269721"/>
    </source>
</evidence>
<gene>
    <name evidence="2" type="ORF">BDK51DRAFT_37494</name>
</gene>
<accession>A0A4P9W0H2</accession>
<proteinExistence type="predicted"/>
<protein>
    <submittedName>
        <fullName evidence="2">Uncharacterized protein</fullName>
    </submittedName>
</protein>
<feature type="compositionally biased region" description="Low complexity" evidence="1">
    <location>
        <begin position="1"/>
        <end position="15"/>
    </location>
</feature>
<sequence length="379" mass="42058">MFPSPASLSELPSEPMTEMGTEGFVGSPAAAAQEGKESGSDLSLLALARLASDAPMRKPDRHQPPIRRLYLEAHPMPVILVLRLALPMLANLRTLELHTTHDSFGEDMTELTSLAMFLGTCDRLVALMWRQVHYLGDLLFEEEWAMVKGRIKTLVLFWFDSCRVLREDNRVVLRLNQAFGPPIRQWAITGREDISVVPCPFEHLEKVGIQDLSPQAPALRNVRLLPGPISTRSDGDIAYGRRPRNIPPPPPALSAWNWLLTLHGPHRRRSPRARGSRRESLNIGRNNWATLDVLLSVTRHTPELSDLVFVDCTSLPPSQSIIDHLTVSLPSLRFVCPLPEDKGPLANGIRESDYGDNAFSALGESPVHGMSALRLAGIL</sequence>
<reference evidence="3" key="1">
    <citation type="journal article" date="2018" name="Nat. Microbiol.">
        <title>Leveraging single-cell genomics to expand the fungal tree of life.</title>
        <authorList>
            <person name="Ahrendt S.R."/>
            <person name="Quandt C.A."/>
            <person name="Ciobanu D."/>
            <person name="Clum A."/>
            <person name="Salamov A."/>
            <person name="Andreopoulos B."/>
            <person name="Cheng J.F."/>
            <person name="Woyke T."/>
            <person name="Pelin A."/>
            <person name="Henrissat B."/>
            <person name="Reynolds N.K."/>
            <person name="Benny G.L."/>
            <person name="Smith M.E."/>
            <person name="James T.Y."/>
            <person name="Grigoriev I.V."/>
        </authorList>
    </citation>
    <scope>NUCLEOTIDE SEQUENCE [LARGE SCALE GENOMIC DNA]</scope>
</reference>
<dbReference type="AlphaFoldDB" id="A0A4P9W0H2"/>
<keyword evidence="3" id="KW-1185">Reference proteome</keyword>
<evidence type="ECO:0000256" key="1">
    <source>
        <dbReference type="SAM" id="MobiDB-lite"/>
    </source>
</evidence>
<feature type="region of interest" description="Disordered" evidence="1">
    <location>
        <begin position="1"/>
        <end position="34"/>
    </location>
</feature>